<name>A0ABR9E1X1_9GAMM</name>
<dbReference type="EMBL" id="AQGU01000027">
    <property type="protein sequence ID" value="MBE0360552.1"/>
    <property type="molecule type" value="Genomic_DNA"/>
</dbReference>
<evidence type="ECO:0000313" key="2">
    <source>
        <dbReference type="Proteomes" id="UP000648482"/>
    </source>
</evidence>
<reference evidence="1 2" key="1">
    <citation type="submission" date="2015-06" db="EMBL/GenBank/DDBJ databases">
        <title>Genome sequence of Pseudoalteromonas aliena.</title>
        <authorList>
            <person name="Xie B.-B."/>
            <person name="Rong J.-C."/>
            <person name="Qin Q.-L."/>
            <person name="Zhang Y.-Z."/>
        </authorList>
    </citation>
    <scope>NUCLEOTIDE SEQUENCE [LARGE SCALE GENOMIC DNA]</scope>
    <source>
        <strain evidence="1 2">SW19</strain>
    </source>
</reference>
<dbReference type="Proteomes" id="UP000648482">
    <property type="component" value="Unassembled WGS sequence"/>
</dbReference>
<keyword evidence="2" id="KW-1185">Reference proteome</keyword>
<gene>
    <name evidence="1" type="ORF">PALI_a2556</name>
</gene>
<protein>
    <submittedName>
        <fullName evidence="1">Uncharacterized protein</fullName>
    </submittedName>
</protein>
<sequence>MCSAILKAALKKCHLAVAFTHGVISTYRNSFFINFYLTKYAVAKVAFRAL</sequence>
<comment type="caution">
    <text evidence="1">The sequence shown here is derived from an EMBL/GenBank/DDBJ whole genome shotgun (WGS) entry which is preliminary data.</text>
</comment>
<evidence type="ECO:0000313" key="1">
    <source>
        <dbReference type="EMBL" id="MBE0360552.1"/>
    </source>
</evidence>
<organism evidence="1 2">
    <name type="scientific">Pseudoalteromonas aliena SW19</name>
    <dbReference type="NCBI Taxonomy" id="1314866"/>
    <lineage>
        <taxon>Bacteria</taxon>
        <taxon>Pseudomonadati</taxon>
        <taxon>Pseudomonadota</taxon>
        <taxon>Gammaproteobacteria</taxon>
        <taxon>Alteromonadales</taxon>
        <taxon>Pseudoalteromonadaceae</taxon>
        <taxon>Pseudoalteromonas</taxon>
    </lineage>
</organism>
<proteinExistence type="predicted"/>
<accession>A0ABR9E1X1</accession>